<evidence type="ECO:0000256" key="2">
    <source>
        <dbReference type="ARBA" id="ARBA00022475"/>
    </source>
</evidence>
<feature type="transmembrane region" description="Helical" evidence="7">
    <location>
        <begin position="288"/>
        <end position="308"/>
    </location>
</feature>
<evidence type="ECO:0000256" key="3">
    <source>
        <dbReference type="ARBA" id="ARBA00022692"/>
    </source>
</evidence>
<keyword evidence="2" id="KW-1003">Cell membrane</keyword>
<protein>
    <submittedName>
        <fullName evidence="8">Lysylphosphatidylglycerol synthase transmembrane domain-containing protein</fullName>
    </submittedName>
</protein>
<dbReference type="Pfam" id="PF03706">
    <property type="entry name" value="LPG_synthase_TM"/>
    <property type="match status" value="1"/>
</dbReference>
<accession>A0ABN2RL55</accession>
<dbReference type="Proteomes" id="UP001499854">
    <property type="component" value="Unassembled WGS sequence"/>
</dbReference>
<keyword evidence="3 7" id="KW-0812">Transmembrane</keyword>
<proteinExistence type="predicted"/>
<reference evidence="8 9" key="1">
    <citation type="journal article" date="2019" name="Int. J. Syst. Evol. Microbiol.">
        <title>The Global Catalogue of Microorganisms (GCM) 10K type strain sequencing project: providing services to taxonomists for standard genome sequencing and annotation.</title>
        <authorList>
            <consortium name="The Broad Institute Genomics Platform"/>
            <consortium name="The Broad Institute Genome Sequencing Center for Infectious Disease"/>
            <person name="Wu L."/>
            <person name="Ma J."/>
        </authorList>
    </citation>
    <scope>NUCLEOTIDE SEQUENCE [LARGE SCALE GENOMIC DNA]</scope>
    <source>
        <strain evidence="8 9">JCM 16013</strain>
    </source>
</reference>
<feature type="transmembrane region" description="Helical" evidence="7">
    <location>
        <begin position="74"/>
        <end position="93"/>
    </location>
</feature>
<feature type="region of interest" description="Disordered" evidence="6">
    <location>
        <begin position="1"/>
        <end position="29"/>
    </location>
</feature>
<gene>
    <name evidence="8" type="ORF">GCM10009838_32800</name>
</gene>
<keyword evidence="5 7" id="KW-0472">Membrane</keyword>
<comment type="subcellular location">
    <subcellularLocation>
        <location evidence="1">Cell membrane</location>
        <topology evidence="1">Multi-pass membrane protein</topology>
    </subcellularLocation>
</comment>
<feature type="transmembrane region" description="Helical" evidence="7">
    <location>
        <begin position="211"/>
        <end position="231"/>
    </location>
</feature>
<name>A0ABN2RL55_9ACTN</name>
<evidence type="ECO:0000256" key="1">
    <source>
        <dbReference type="ARBA" id="ARBA00004651"/>
    </source>
</evidence>
<feature type="transmembrane region" description="Helical" evidence="7">
    <location>
        <begin position="263"/>
        <end position="282"/>
    </location>
</feature>
<sequence length="371" mass="37982">MVSHSSGSGFSRRSLGPAPASSPSEPPVFERGSLVLADDAIVGELGDGATTRDVADPDPVLTPTTTRRAQLTRVAFLALTLAAGAYAVAHQWARVRAGFADLGPLPLVAALVPALGSVTAMMLAWRGLLGSLGSPLGLRAAARVFFTSQLGKYLPGSVWPVVAQMQLGRAHRIPRARSAATAALAMLVSLATALVLAAATLPTAGGAHAAGYRWAFAVVPLLIAGLHPRVANPALRAVFRLTRRPEIEPLTGATLGRTVLRSLAGWLLAGAHIWILAVALGAPPLRTLLLATGGYAFAWSVGFIIVFAPAGAGVRELILVAALQPVLDPGKATVVALASRLVTIVADLVAAAATAREGGSREVAAPIAEAR</sequence>
<evidence type="ECO:0000256" key="5">
    <source>
        <dbReference type="ARBA" id="ARBA00023136"/>
    </source>
</evidence>
<evidence type="ECO:0000256" key="7">
    <source>
        <dbReference type="SAM" id="Phobius"/>
    </source>
</evidence>
<dbReference type="EMBL" id="BAAAQM010000016">
    <property type="protein sequence ID" value="GAA1970977.1"/>
    <property type="molecule type" value="Genomic_DNA"/>
</dbReference>
<feature type="transmembrane region" description="Helical" evidence="7">
    <location>
        <begin position="105"/>
        <end position="125"/>
    </location>
</feature>
<evidence type="ECO:0000313" key="9">
    <source>
        <dbReference type="Proteomes" id="UP001499854"/>
    </source>
</evidence>
<feature type="compositionally biased region" description="Low complexity" evidence="6">
    <location>
        <begin position="1"/>
        <end position="23"/>
    </location>
</feature>
<keyword evidence="4 7" id="KW-1133">Transmembrane helix</keyword>
<organism evidence="8 9">
    <name type="scientific">Catenulispora subtropica</name>
    <dbReference type="NCBI Taxonomy" id="450798"/>
    <lineage>
        <taxon>Bacteria</taxon>
        <taxon>Bacillati</taxon>
        <taxon>Actinomycetota</taxon>
        <taxon>Actinomycetes</taxon>
        <taxon>Catenulisporales</taxon>
        <taxon>Catenulisporaceae</taxon>
        <taxon>Catenulispora</taxon>
    </lineage>
</organism>
<feature type="transmembrane region" description="Helical" evidence="7">
    <location>
        <begin position="179"/>
        <end position="199"/>
    </location>
</feature>
<evidence type="ECO:0000256" key="4">
    <source>
        <dbReference type="ARBA" id="ARBA00022989"/>
    </source>
</evidence>
<dbReference type="InterPro" id="IPR022791">
    <property type="entry name" value="L-PG_synthase/AglD"/>
</dbReference>
<comment type="caution">
    <text evidence="8">The sequence shown here is derived from an EMBL/GenBank/DDBJ whole genome shotgun (WGS) entry which is preliminary data.</text>
</comment>
<keyword evidence="9" id="KW-1185">Reference proteome</keyword>
<evidence type="ECO:0000313" key="8">
    <source>
        <dbReference type="EMBL" id="GAA1970977.1"/>
    </source>
</evidence>
<evidence type="ECO:0000256" key="6">
    <source>
        <dbReference type="SAM" id="MobiDB-lite"/>
    </source>
</evidence>